<dbReference type="AlphaFoldDB" id="A0AAV5JNS7"/>
<feature type="transmembrane region" description="Helical" evidence="1">
    <location>
        <begin position="68"/>
        <end position="91"/>
    </location>
</feature>
<dbReference type="PANTHER" id="PTHR46553:SF3">
    <property type="entry name" value="ADENINE NUCLEOTIDE ALPHA HYDROLASES-LIKE SUPERFAMILY PROTEIN"/>
    <property type="match status" value="1"/>
</dbReference>
<sequence>MTIAVDDSEHSAYALEWTLDTSANPGFRFSQTAEKQVMIISVNDGEHSPGVSVEWTLDHFFVPLGDSALFNLVIIHTKPFATIIFSLLLFLSNPDLGFSQTQIWVFPLPRLAREDDRLEKMT</sequence>
<dbReference type="Proteomes" id="UP001054252">
    <property type="component" value="Unassembled WGS sequence"/>
</dbReference>
<dbReference type="PANTHER" id="PTHR46553">
    <property type="entry name" value="ADENINE NUCLEOTIDE ALPHA HYDROLASES-LIKE SUPERFAMILY PROTEIN"/>
    <property type="match status" value="1"/>
</dbReference>
<comment type="caution">
    <text evidence="2">The sequence shown here is derived from an EMBL/GenBank/DDBJ whole genome shotgun (WGS) entry which is preliminary data.</text>
</comment>
<accession>A0AAV5JNS7</accession>
<evidence type="ECO:0000313" key="3">
    <source>
        <dbReference type="Proteomes" id="UP001054252"/>
    </source>
</evidence>
<keyword evidence="1" id="KW-0472">Membrane</keyword>
<keyword evidence="3" id="KW-1185">Reference proteome</keyword>
<name>A0AAV5JNS7_9ROSI</name>
<keyword evidence="1" id="KW-0812">Transmembrane</keyword>
<protein>
    <submittedName>
        <fullName evidence="2">Uncharacterized protein</fullName>
    </submittedName>
</protein>
<dbReference type="EMBL" id="BPVZ01000035">
    <property type="protein sequence ID" value="GKV12025.1"/>
    <property type="molecule type" value="Genomic_DNA"/>
</dbReference>
<keyword evidence="1" id="KW-1133">Transmembrane helix</keyword>
<proteinExistence type="predicted"/>
<reference evidence="2 3" key="1">
    <citation type="journal article" date="2021" name="Commun. Biol.">
        <title>The genome of Shorea leprosula (Dipterocarpaceae) highlights the ecological relevance of drought in aseasonal tropical rainforests.</title>
        <authorList>
            <person name="Ng K.K.S."/>
            <person name="Kobayashi M.J."/>
            <person name="Fawcett J.A."/>
            <person name="Hatakeyama M."/>
            <person name="Paape T."/>
            <person name="Ng C.H."/>
            <person name="Ang C.C."/>
            <person name="Tnah L.H."/>
            <person name="Lee C.T."/>
            <person name="Nishiyama T."/>
            <person name="Sese J."/>
            <person name="O'Brien M.J."/>
            <person name="Copetti D."/>
            <person name="Mohd Noor M.I."/>
            <person name="Ong R.C."/>
            <person name="Putra M."/>
            <person name="Sireger I.Z."/>
            <person name="Indrioko S."/>
            <person name="Kosugi Y."/>
            <person name="Izuno A."/>
            <person name="Isagi Y."/>
            <person name="Lee S.L."/>
            <person name="Shimizu K.K."/>
        </authorList>
    </citation>
    <scope>NUCLEOTIDE SEQUENCE [LARGE SCALE GENOMIC DNA]</scope>
    <source>
        <strain evidence="2">214</strain>
    </source>
</reference>
<gene>
    <name evidence="2" type="ORF">SLEP1_g23231</name>
</gene>
<evidence type="ECO:0000256" key="1">
    <source>
        <dbReference type="SAM" id="Phobius"/>
    </source>
</evidence>
<evidence type="ECO:0000313" key="2">
    <source>
        <dbReference type="EMBL" id="GKV12025.1"/>
    </source>
</evidence>
<organism evidence="2 3">
    <name type="scientific">Rubroshorea leprosula</name>
    <dbReference type="NCBI Taxonomy" id="152421"/>
    <lineage>
        <taxon>Eukaryota</taxon>
        <taxon>Viridiplantae</taxon>
        <taxon>Streptophyta</taxon>
        <taxon>Embryophyta</taxon>
        <taxon>Tracheophyta</taxon>
        <taxon>Spermatophyta</taxon>
        <taxon>Magnoliopsida</taxon>
        <taxon>eudicotyledons</taxon>
        <taxon>Gunneridae</taxon>
        <taxon>Pentapetalae</taxon>
        <taxon>rosids</taxon>
        <taxon>malvids</taxon>
        <taxon>Malvales</taxon>
        <taxon>Dipterocarpaceae</taxon>
        <taxon>Rubroshorea</taxon>
    </lineage>
</organism>